<evidence type="ECO:0000313" key="13">
    <source>
        <dbReference type="Proteomes" id="UP000689195"/>
    </source>
</evidence>
<keyword evidence="13" id="KW-1185">Reference proteome</keyword>
<organism evidence="12 13">
    <name type="scientific">Paramecium pentaurelia</name>
    <dbReference type="NCBI Taxonomy" id="43138"/>
    <lineage>
        <taxon>Eukaryota</taxon>
        <taxon>Sar</taxon>
        <taxon>Alveolata</taxon>
        <taxon>Ciliophora</taxon>
        <taxon>Intramacronucleata</taxon>
        <taxon>Oligohymenophorea</taxon>
        <taxon>Peniculida</taxon>
        <taxon>Parameciidae</taxon>
        <taxon>Paramecium</taxon>
    </lineage>
</organism>
<evidence type="ECO:0000259" key="10">
    <source>
        <dbReference type="PROSITE" id="PS50011"/>
    </source>
</evidence>
<evidence type="ECO:0000256" key="7">
    <source>
        <dbReference type="PROSITE-ProRule" id="PRU10141"/>
    </source>
</evidence>
<dbReference type="InterPro" id="IPR000719">
    <property type="entry name" value="Prot_kinase_dom"/>
</dbReference>
<evidence type="ECO:0000256" key="6">
    <source>
        <dbReference type="ARBA" id="ARBA00022840"/>
    </source>
</evidence>
<feature type="domain" description="Protein kinase" evidence="10">
    <location>
        <begin position="43"/>
        <end position="296"/>
    </location>
</feature>
<dbReference type="GO" id="GO:0005524">
    <property type="term" value="F:ATP binding"/>
    <property type="evidence" value="ECO:0007669"/>
    <property type="project" value="UniProtKB-UniRule"/>
</dbReference>
<evidence type="ECO:0000256" key="9">
    <source>
        <dbReference type="SAM" id="MobiDB-lite"/>
    </source>
</evidence>
<dbReference type="AlphaFoldDB" id="A0A8S1ULM6"/>
<proteinExistence type="inferred from homology"/>
<dbReference type="InterPro" id="IPR045270">
    <property type="entry name" value="STKc_AGC"/>
</dbReference>
<keyword evidence="5" id="KW-0418">Kinase</keyword>
<dbReference type="SMART" id="SM00220">
    <property type="entry name" value="S_TKc"/>
    <property type="match status" value="1"/>
</dbReference>
<dbReference type="PROSITE" id="PS50011">
    <property type="entry name" value="PROTEIN_KINASE_DOM"/>
    <property type="match status" value="1"/>
</dbReference>
<evidence type="ECO:0000256" key="8">
    <source>
        <dbReference type="RuleBase" id="RU000304"/>
    </source>
</evidence>
<dbReference type="PANTHER" id="PTHR24351">
    <property type="entry name" value="RIBOSOMAL PROTEIN S6 KINASE"/>
    <property type="match status" value="1"/>
</dbReference>
<dbReference type="OrthoDB" id="63267at2759"/>
<dbReference type="PROSITE" id="PS51285">
    <property type="entry name" value="AGC_KINASE_CTER"/>
    <property type="match status" value="1"/>
</dbReference>
<feature type="region of interest" description="Disordered" evidence="9">
    <location>
        <begin position="8"/>
        <end position="31"/>
    </location>
</feature>
<comment type="caution">
    <text evidence="12">The sequence shown here is derived from an EMBL/GenBank/DDBJ whole genome shotgun (WGS) entry which is preliminary data.</text>
</comment>
<keyword evidence="1 8" id="KW-0723">Serine/threonine-protein kinase</keyword>
<dbReference type="Proteomes" id="UP000689195">
    <property type="component" value="Unassembled WGS sequence"/>
</dbReference>
<evidence type="ECO:0000256" key="1">
    <source>
        <dbReference type="ARBA" id="ARBA00022527"/>
    </source>
</evidence>
<keyword evidence="2" id="KW-0597">Phosphoprotein</keyword>
<evidence type="ECO:0000256" key="4">
    <source>
        <dbReference type="ARBA" id="ARBA00022741"/>
    </source>
</evidence>
<dbReference type="PROSITE" id="PS00108">
    <property type="entry name" value="PROTEIN_KINASE_ST"/>
    <property type="match status" value="1"/>
</dbReference>
<dbReference type="GO" id="GO:0004674">
    <property type="term" value="F:protein serine/threonine kinase activity"/>
    <property type="evidence" value="ECO:0007669"/>
    <property type="project" value="UniProtKB-KW"/>
</dbReference>
<evidence type="ECO:0000256" key="3">
    <source>
        <dbReference type="ARBA" id="ARBA00022679"/>
    </source>
</evidence>
<dbReference type="Pfam" id="PF00069">
    <property type="entry name" value="Pkinase"/>
    <property type="match status" value="1"/>
</dbReference>
<feature type="binding site" evidence="7">
    <location>
        <position position="72"/>
    </location>
    <ligand>
        <name>ATP</name>
        <dbReference type="ChEBI" id="CHEBI:30616"/>
    </ligand>
</feature>
<dbReference type="InterPro" id="IPR008271">
    <property type="entry name" value="Ser/Thr_kinase_AS"/>
</dbReference>
<keyword evidence="3" id="KW-0808">Transferase</keyword>
<keyword evidence="6 7" id="KW-0067">ATP-binding</keyword>
<evidence type="ECO:0000256" key="2">
    <source>
        <dbReference type="ARBA" id="ARBA00022553"/>
    </source>
</evidence>
<sequence>MGICFGILDEDNKEDQKKNPNPIEQQDSQKEKEEEISYQLENFTFKNVLGTGAFGKVLLAEHIKTKQYFAIKIIDKKQLENYNFVESEHQILQQTQSPFIIKLYFTFENNNKLYLGTEFVNGGDLFVHLKKNVQFSEERTRFYAVELILALKYLHENRIIYRDLKPENILLDQFGHIKLTDFGLSKFKFSQITYTACGTPEYVAPEILLEQGYNECVDWYSLGILIYQMLCGSIPFYSQQQQEMINKRLSQPFEFPKYLSQKAVDLIKRLTENEVHNREFHQGFKGADEILRHPFFEDIDLEAMSKRQVEPPFRPQLEGKKDLRYLDPDLLQQEIKFEEELDN</sequence>
<reference evidence="12" key="1">
    <citation type="submission" date="2021-01" db="EMBL/GenBank/DDBJ databases">
        <authorList>
            <consortium name="Genoscope - CEA"/>
            <person name="William W."/>
        </authorList>
    </citation>
    <scope>NUCLEOTIDE SEQUENCE</scope>
</reference>
<comment type="similarity">
    <text evidence="8">Belongs to the protein kinase superfamily.</text>
</comment>
<keyword evidence="4 7" id="KW-0547">Nucleotide-binding</keyword>
<dbReference type="InterPro" id="IPR000961">
    <property type="entry name" value="AGC-kinase_C"/>
</dbReference>
<dbReference type="FunFam" id="1.10.510.10:FF:000008">
    <property type="entry name" value="Non-specific serine/threonine protein kinase"/>
    <property type="match status" value="1"/>
</dbReference>
<protein>
    <submittedName>
        <fullName evidence="12">Uncharacterized protein</fullName>
    </submittedName>
</protein>
<evidence type="ECO:0000259" key="11">
    <source>
        <dbReference type="PROSITE" id="PS51285"/>
    </source>
</evidence>
<accession>A0A8S1ULM6</accession>
<evidence type="ECO:0000256" key="5">
    <source>
        <dbReference type="ARBA" id="ARBA00022777"/>
    </source>
</evidence>
<dbReference type="CDD" id="cd05123">
    <property type="entry name" value="STKc_AGC"/>
    <property type="match status" value="1"/>
</dbReference>
<dbReference type="FunFam" id="3.30.200.20:FF:000042">
    <property type="entry name" value="Aurora kinase A"/>
    <property type="match status" value="1"/>
</dbReference>
<dbReference type="InterPro" id="IPR017441">
    <property type="entry name" value="Protein_kinase_ATP_BS"/>
</dbReference>
<feature type="domain" description="AGC-kinase C-terminal" evidence="11">
    <location>
        <begin position="297"/>
        <end position="343"/>
    </location>
</feature>
<dbReference type="EMBL" id="CAJJDO010000043">
    <property type="protein sequence ID" value="CAD8165860.1"/>
    <property type="molecule type" value="Genomic_DNA"/>
</dbReference>
<gene>
    <name evidence="12" type="ORF">PPENT_87.1.T0430163</name>
</gene>
<evidence type="ECO:0000313" key="12">
    <source>
        <dbReference type="EMBL" id="CAD8165860.1"/>
    </source>
</evidence>
<name>A0A8S1ULM6_9CILI</name>
<dbReference type="PROSITE" id="PS00107">
    <property type="entry name" value="PROTEIN_KINASE_ATP"/>
    <property type="match status" value="1"/>
</dbReference>